<organism evidence="19 20">
    <name type="scientific">Streptomyces niveus</name>
    <name type="common">Streptomyces spheroides</name>
    <dbReference type="NCBI Taxonomy" id="193462"/>
    <lineage>
        <taxon>Bacteria</taxon>
        <taxon>Bacillati</taxon>
        <taxon>Actinomycetota</taxon>
        <taxon>Actinomycetes</taxon>
        <taxon>Kitasatosporales</taxon>
        <taxon>Streptomycetaceae</taxon>
        <taxon>Streptomyces</taxon>
    </lineage>
</organism>
<dbReference type="Gene3D" id="3.40.1110.10">
    <property type="entry name" value="Calcium-transporting ATPase, cytoplasmic domain N"/>
    <property type="match status" value="1"/>
</dbReference>
<dbReference type="CDD" id="cd02078">
    <property type="entry name" value="P-type_ATPase_K"/>
    <property type="match status" value="1"/>
</dbReference>
<dbReference type="PRINTS" id="PR00119">
    <property type="entry name" value="CATATPASE"/>
</dbReference>
<keyword evidence="5 16" id="KW-0597">Phosphoprotein</keyword>
<comment type="subunit">
    <text evidence="16">The system is composed of three essential subunits: KdpA, KdpB and KdpC.</text>
</comment>
<keyword evidence="6 16" id="KW-0812">Transmembrane</keyword>
<dbReference type="InterPro" id="IPR008250">
    <property type="entry name" value="ATPase_P-typ_transduc_dom_A_sf"/>
</dbReference>
<comment type="function">
    <text evidence="16">Part of the high-affinity ATP-driven potassium transport (or Kdp) system, which catalyzes the hydrolysis of ATP coupled with the electrogenic transport of potassium into the cytoplasm. This subunit is responsible for energy coupling to the transport system and for the release of the potassium ions to the cytoplasm.</text>
</comment>
<dbReference type="EMBL" id="CP109495">
    <property type="protein sequence ID" value="WUX51714.1"/>
    <property type="molecule type" value="Genomic_DNA"/>
</dbReference>
<evidence type="ECO:0000256" key="14">
    <source>
        <dbReference type="ARBA" id="ARBA00023065"/>
    </source>
</evidence>
<protein>
    <recommendedName>
        <fullName evidence="16">Potassium-transporting ATPase ATP-binding subunit</fullName>
        <ecNumber evidence="16">7.2.2.6</ecNumber>
    </recommendedName>
    <alternativeName>
        <fullName evidence="16">ATP phosphohydrolase [potassium-transporting] B chain</fullName>
    </alternativeName>
    <alternativeName>
        <fullName evidence="16">Potassium-binding and translocating subunit B</fullName>
    </alternativeName>
    <alternativeName>
        <fullName evidence="16">Potassium-translocating ATPase B chain</fullName>
    </alternativeName>
</protein>
<dbReference type="HAMAP" id="MF_00285">
    <property type="entry name" value="KdpB"/>
    <property type="match status" value="1"/>
</dbReference>
<keyword evidence="4 16" id="KW-0633">Potassium transport</keyword>
<feature type="transmembrane region" description="Helical" evidence="16">
    <location>
        <begin position="245"/>
        <end position="272"/>
    </location>
</feature>
<dbReference type="PROSITE" id="PS00154">
    <property type="entry name" value="ATPASE_E1_E2"/>
    <property type="match status" value="1"/>
</dbReference>
<evidence type="ECO:0000256" key="13">
    <source>
        <dbReference type="ARBA" id="ARBA00022989"/>
    </source>
</evidence>
<accession>A0ABZ2A1C7</accession>
<feature type="binding site" evidence="16">
    <location>
        <begin position="404"/>
        <end position="411"/>
    </location>
    <ligand>
        <name>ATP</name>
        <dbReference type="ChEBI" id="CHEBI:30616"/>
    </ligand>
</feature>
<evidence type="ECO:0000256" key="2">
    <source>
        <dbReference type="ARBA" id="ARBA00022448"/>
    </source>
</evidence>
<feature type="binding site" evidence="16">
    <location>
        <position position="370"/>
    </location>
    <ligand>
        <name>ATP</name>
        <dbReference type="ChEBI" id="CHEBI:30616"/>
    </ligand>
</feature>
<dbReference type="InterPro" id="IPR023299">
    <property type="entry name" value="ATPase_P-typ_cyto_dom_N"/>
</dbReference>
<keyword evidence="12 16" id="KW-1278">Translocase</keyword>
<feature type="transmembrane region" description="Helical" evidence="16">
    <location>
        <begin position="278"/>
        <end position="302"/>
    </location>
</feature>
<evidence type="ECO:0000259" key="18">
    <source>
        <dbReference type="Pfam" id="PF00122"/>
    </source>
</evidence>
<dbReference type="InterPro" id="IPR006391">
    <property type="entry name" value="P-type_ATPase_bsu_IA"/>
</dbReference>
<keyword evidence="7 16" id="KW-0479">Metal-binding</keyword>
<evidence type="ECO:0000256" key="3">
    <source>
        <dbReference type="ARBA" id="ARBA00022475"/>
    </source>
</evidence>
<dbReference type="Pfam" id="PF00702">
    <property type="entry name" value="Hydrolase"/>
    <property type="match status" value="1"/>
</dbReference>
<keyword evidence="13 16" id="KW-1133">Transmembrane helix</keyword>
<dbReference type="InterPro" id="IPR044492">
    <property type="entry name" value="P_typ_ATPase_HD_dom"/>
</dbReference>
<dbReference type="SUPFAM" id="SSF81665">
    <property type="entry name" value="Calcium ATPase, transmembrane domain M"/>
    <property type="match status" value="1"/>
</dbReference>
<feature type="compositionally biased region" description="Polar residues" evidence="17">
    <location>
        <begin position="12"/>
        <end position="21"/>
    </location>
</feature>
<dbReference type="RefSeq" id="WP_329075386.1">
    <property type="nucleotide sequence ID" value="NZ_CP109495.1"/>
</dbReference>
<evidence type="ECO:0000313" key="19">
    <source>
        <dbReference type="EMBL" id="WUX51714.1"/>
    </source>
</evidence>
<feature type="binding site" evidence="16">
    <location>
        <position position="422"/>
    </location>
    <ligand>
        <name>ATP</name>
        <dbReference type="ChEBI" id="CHEBI:30616"/>
    </ligand>
</feature>
<evidence type="ECO:0000256" key="7">
    <source>
        <dbReference type="ARBA" id="ARBA00022723"/>
    </source>
</evidence>
<dbReference type="SFLD" id="SFLDG00002">
    <property type="entry name" value="C1.7:_P-type_atpase_like"/>
    <property type="match status" value="1"/>
</dbReference>
<evidence type="ECO:0000256" key="4">
    <source>
        <dbReference type="ARBA" id="ARBA00022538"/>
    </source>
</evidence>
<feature type="region of interest" description="Disordered" evidence="17">
    <location>
        <begin position="1"/>
        <end position="45"/>
    </location>
</feature>
<keyword evidence="9 16" id="KW-0067">ATP-binding</keyword>
<dbReference type="PANTHER" id="PTHR43743">
    <property type="entry name" value="POTASSIUM-TRANSPORTING ATPASE ATP-BINDING SUBUNIT"/>
    <property type="match status" value="1"/>
</dbReference>
<keyword evidence="20" id="KW-1185">Reference proteome</keyword>
<comment type="similarity">
    <text evidence="16">Belongs to the cation transport ATPase (P-type) (TC 3.A.3) family. Type IA subfamily.</text>
</comment>
<feature type="binding site" evidence="16">
    <location>
        <position position="549"/>
    </location>
    <ligand>
        <name>Mg(2+)</name>
        <dbReference type="ChEBI" id="CHEBI:18420"/>
    </ligand>
</feature>
<evidence type="ECO:0000256" key="11">
    <source>
        <dbReference type="ARBA" id="ARBA00022958"/>
    </source>
</evidence>
<dbReference type="SUPFAM" id="SSF56784">
    <property type="entry name" value="HAD-like"/>
    <property type="match status" value="1"/>
</dbReference>
<feature type="domain" description="P-type ATPase A" evidence="18">
    <location>
        <begin position="134"/>
        <end position="234"/>
    </location>
</feature>
<dbReference type="NCBIfam" id="TIGR01497">
    <property type="entry name" value="kdpB"/>
    <property type="match status" value="1"/>
</dbReference>
<evidence type="ECO:0000313" key="20">
    <source>
        <dbReference type="Proteomes" id="UP001432209"/>
    </source>
</evidence>
<evidence type="ECO:0000256" key="1">
    <source>
        <dbReference type="ARBA" id="ARBA00004651"/>
    </source>
</evidence>
<dbReference type="Proteomes" id="UP001432209">
    <property type="component" value="Chromosome"/>
</dbReference>
<keyword evidence="2 16" id="KW-0813">Transport</keyword>
<comment type="subcellular location">
    <subcellularLocation>
        <location evidence="1 16">Cell membrane</location>
        <topology evidence="1 16">Multi-pass membrane protein</topology>
    </subcellularLocation>
</comment>
<dbReference type="SUPFAM" id="SSF81653">
    <property type="entry name" value="Calcium ATPase, transduction domain A"/>
    <property type="match status" value="1"/>
</dbReference>
<evidence type="ECO:0000256" key="8">
    <source>
        <dbReference type="ARBA" id="ARBA00022741"/>
    </source>
</evidence>
<dbReference type="InterPro" id="IPR001757">
    <property type="entry name" value="P_typ_ATPase"/>
</dbReference>
<reference evidence="19" key="1">
    <citation type="submission" date="2022-10" db="EMBL/GenBank/DDBJ databases">
        <title>The complete genomes of actinobacterial strains from the NBC collection.</title>
        <authorList>
            <person name="Joergensen T.S."/>
            <person name="Alvarez Arevalo M."/>
            <person name="Sterndorff E.B."/>
            <person name="Faurdal D."/>
            <person name="Vuksanovic O."/>
            <person name="Mourched A.-S."/>
            <person name="Charusanti P."/>
            <person name="Shaw S."/>
            <person name="Blin K."/>
            <person name="Weber T."/>
        </authorList>
    </citation>
    <scope>NUCLEOTIDE SEQUENCE</scope>
    <source>
        <strain evidence="19">NBC_01432</strain>
    </source>
</reference>
<name>A0ABZ2A1C7_STRNV</name>
<feature type="binding site" evidence="16">
    <location>
        <position position="374"/>
    </location>
    <ligand>
        <name>ATP</name>
        <dbReference type="ChEBI" id="CHEBI:30616"/>
    </ligand>
</feature>
<keyword evidence="10 16" id="KW-0460">Magnesium</keyword>
<keyword evidence="11 16" id="KW-0630">Potassium</keyword>
<dbReference type="InterPro" id="IPR036412">
    <property type="entry name" value="HAD-like_sf"/>
</dbReference>
<dbReference type="Gene3D" id="3.40.50.1000">
    <property type="entry name" value="HAD superfamily/HAD-like"/>
    <property type="match status" value="1"/>
</dbReference>
<feature type="transmembrane region" description="Helical" evidence="16">
    <location>
        <begin position="687"/>
        <end position="710"/>
    </location>
</feature>
<gene>
    <name evidence="16 19" type="primary">kdpB</name>
    <name evidence="19" type="ORF">OG442_09270</name>
</gene>
<evidence type="ECO:0000256" key="6">
    <source>
        <dbReference type="ARBA" id="ARBA00022692"/>
    </source>
</evidence>
<dbReference type="InterPro" id="IPR023214">
    <property type="entry name" value="HAD_sf"/>
</dbReference>
<dbReference type="SFLD" id="SFLDF00027">
    <property type="entry name" value="p-type_atpase"/>
    <property type="match status" value="1"/>
</dbReference>
<keyword evidence="8 16" id="KW-0547">Nucleotide-binding</keyword>
<dbReference type="InterPro" id="IPR059000">
    <property type="entry name" value="ATPase_P-type_domA"/>
</dbReference>
<evidence type="ECO:0000256" key="17">
    <source>
        <dbReference type="SAM" id="MobiDB-lite"/>
    </source>
</evidence>
<feature type="transmembrane region" description="Helical" evidence="16">
    <location>
        <begin position="648"/>
        <end position="667"/>
    </location>
</feature>
<evidence type="ECO:0000256" key="15">
    <source>
        <dbReference type="ARBA" id="ARBA00023136"/>
    </source>
</evidence>
<keyword evidence="3 16" id="KW-1003">Cell membrane</keyword>
<dbReference type="PANTHER" id="PTHR43743:SF1">
    <property type="entry name" value="POTASSIUM-TRANSPORTING ATPASE ATP-BINDING SUBUNIT"/>
    <property type="match status" value="1"/>
</dbReference>
<dbReference type="Pfam" id="PF00122">
    <property type="entry name" value="E1-E2_ATPase"/>
    <property type="match status" value="1"/>
</dbReference>
<feature type="transmembrane region" description="Helical" evidence="16">
    <location>
        <begin position="615"/>
        <end position="633"/>
    </location>
</feature>
<evidence type="ECO:0000256" key="16">
    <source>
        <dbReference type="HAMAP-Rule" id="MF_00285"/>
    </source>
</evidence>
<feature type="transmembrane region" description="Helical" evidence="16">
    <location>
        <begin position="93"/>
        <end position="112"/>
    </location>
</feature>
<evidence type="ECO:0000256" key="9">
    <source>
        <dbReference type="ARBA" id="ARBA00022840"/>
    </source>
</evidence>
<dbReference type="NCBIfam" id="TIGR01494">
    <property type="entry name" value="ATPase_P-type"/>
    <property type="match status" value="2"/>
</dbReference>
<feature type="transmembrane region" description="Helical" evidence="16">
    <location>
        <begin position="69"/>
        <end position="87"/>
    </location>
</feature>
<comment type="catalytic activity">
    <reaction evidence="16">
        <text>K(+)(out) + ATP + H2O = K(+)(in) + ADP + phosphate + H(+)</text>
        <dbReference type="Rhea" id="RHEA:16777"/>
        <dbReference type="ChEBI" id="CHEBI:15377"/>
        <dbReference type="ChEBI" id="CHEBI:15378"/>
        <dbReference type="ChEBI" id="CHEBI:29103"/>
        <dbReference type="ChEBI" id="CHEBI:30616"/>
        <dbReference type="ChEBI" id="CHEBI:43474"/>
        <dbReference type="ChEBI" id="CHEBI:456216"/>
        <dbReference type="EC" id="7.2.2.6"/>
    </reaction>
</comment>
<evidence type="ECO:0000256" key="5">
    <source>
        <dbReference type="ARBA" id="ARBA00022553"/>
    </source>
</evidence>
<dbReference type="InterPro" id="IPR018303">
    <property type="entry name" value="ATPase_P-typ_P_site"/>
</dbReference>
<dbReference type="EC" id="7.2.2.6" evidence="16"/>
<proteinExistence type="inferred from homology"/>
<dbReference type="Gene3D" id="2.70.150.10">
    <property type="entry name" value="Calcium-transporting ATPase, cytoplasmic transduction domain A"/>
    <property type="match status" value="1"/>
</dbReference>
<evidence type="ECO:0000256" key="12">
    <source>
        <dbReference type="ARBA" id="ARBA00022967"/>
    </source>
</evidence>
<dbReference type="SFLD" id="SFLDS00003">
    <property type="entry name" value="Haloacid_Dehalogenase"/>
    <property type="match status" value="1"/>
</dbReference>
<feature type="binding site" evidence="16">
    <location>
        <position position="553"/>
    </location>
    <ligand>
        <name>Mg(2+)</name>
        <dbReference type="ChEBI" id="CHEBI:18420"/>
    </ligand>
</feature>
<keyword evidence="15 16" id="KW-0472">Membrane</keyword>
<sequence length="714" mass="75442">MTRPTNLDKASKSSVSKSPETPTLAPHSDVPTRHQPDGRVGGGLFDPKQLVKSLPDALRKLDPRVMVKSPVMFVVEIGSVFTTVLAITKPGEWFGWAIAGWLWLTTIFANLAEAVAEGRGKAQADTLRKAKTDSVARRLVGSDEERVAGTALRIGDLVVCEAGDVIPGDGDVVEGVASVDESAITGESAPVIRESGGDRSAVTGGTKVLSDRIVVKITTKPGETFIDRMIALVEGAARQKTPNEIALNILLASLTIVFLLAVVTLQPFAIYAGAQQSMIVLTALLVCLIPTTIGALLSAIGIAGMDRLVQRNVLAMSGRAVEAAGDVSTLLLDKTGTITLGNRQAAEFLPVKGVMEAELADAAQLSSLADETPEGRSIVVLAKEKYGLRERRQGELGQADWVPFTAQTRMSGVDVDARKIRKGATGSVVAWVEQHGGRVVPDAQALTDRISESGGTPLLVAVEDERGARILGVIHLKDVVKEGMRERFGELRRMGIKTVMITGDNPLTARAIAQEAGVDDFLAEATPEDKMALIRREQAGGKLVAMTGDGTNDAPALAQADVGVAMNTGTSAAKEAGNMVDLDSNPTKLIEIVEIGKQLLITRGALTTFSIANDVAKYFAIIPAMFAVVYPGLDTLNIMRLSSPESAILSAVIFNALIIIALVPLALRGVRYRPMSADRMLRRNLGIYGLGGLIAPFAGIKAIDLLISLIPGIG</sequence>
<feature type="active site" description="4-aspartylphosphate intermediate" evidence="16">
    <location>
        <position position="333"/>
    </location>
</feature>
<keyword evidence="14 16" id="KW-0406">Ion transport</keyword>
<evidence type="ECO:0000256" key="10">
    <source>
        <dbReference type="ARBA" id="ARBA00022842"/>
    </source>
</evidence>
<dbReference type="InterPro" id="IPR023298">
    <property type="entry name" value="ATPase_P-typ_TM_dom_sf"/>
</dbReference>